<keyword evidence="2" id="KW-1185">Reference proteome</keyword>
<dbReference type="PANTHER" id="PTHR39441:SF1">
    <property type="entry name" value="DUF2252 DOMAIN-CONTAINING PROTEIN"/>
    <property type="match status" value="1"/>
</dbReference>
<dbReference type="Pfam" id="PF10009">
    <property type="entry name" value="DUF2252"/>
    <property type="match status" value="1"/>
</dbReference>
<proteinExistence type="predicted"/>
<dbReference type="PANTHER" id="PTHR39441">
    <property type="entry name" value="DUF2252 DOMAIN-CONTAINING PROTEIN"/>
    <property type="match status" value="1"/>
</dbReference>
<dbReference type="Proteomes" id="UP000321424">
    <property type="component" value="Unassembled WGS sequence"/>
</dbReference>
<dbReference type="InterPro" id="IPR018721">
    <property type="entry name" value="DUF2252"/>
</dbReference>
<comment type="caution">
    <text evidence="1">The sequence shown here is derived from an EMBL/GenBank/DDBJ whole genome shotgun (WGS) entry which is preliminary data.</text>
</comment>
<evidence type="ECO:0000313" key="1">
    <source>
        <dbReference type="EMBL" id="GEM40449.1"/>
    </source>
</evidence>
<sequence length="451" mass="49233">MTIVTTAFDSAAAGRATRQRVSRSSLGVWQCAPDREDPIAILEEQVATRLPDLVPIRYARMAAAPFPFLRGAAAIMAADLAYSPNTGLTVQLCGDAHVANFEVYASPERTLVLDITDFDETLPGPFEWDVKRLAASLAVSARANGFGDDEAERVAFAAGRGYRETMNQMAELDALTVWYYQVDAEEVAALVRKQKQRKEVESSLRSARNRTSLHALNKLTEPDADGIPRIKHQPPLLVPFHGDEDARVASALAGYRKTLPENRRVLLDRYALVDVARKVVGVGSVGTRCYVGLFADTSTGSPLFLQVKEAEVSVLARHLSASKFKHQGHRVVHGQQLAQTSSDILLGWAGDAEGRFYYWRQLRDMKGSPDIADMSRGMLRKHATLCGHTLARSHARTGDRVAIAAYLGTGDSFDRAMAEFALAYADQTEADHKSLSTAIESGRVAAAPSAY</sequence>
<organism evidence="1 2">
    <name type="scientific">Nocardia ninae NBRC 108245</name>
    <dbReference type="NCBI Taxonomy" id="1210091"/>
    <lineage>
        <taxon>Bacteria</taxon>
        <taxon>Bacillati</taxon>
        <taxon>Actinomycetota</taxon>
        <taxon>Actinomycetes</taxon>
        <taxon>Mycobacteriales</taxon>
        <taxon>Nocardiaceae</taxon>
        <taxon>Nocardia</taxon>
    </lineage>
</organism>
<protein>
    <recommendedName>
        <fullName evidence="3">DUF2252 domain-containing protein</fullName>
    </recommendedName>
</protein>
<accession>A0A511MIP7</accession>
<evidence type="ECO:0000313" key="2">
    <source>
        <dbReference type="Proteomes" id="UP000321424"/>
    </source>
</evidence>
<dbReference type="EMBL" id="BJXA01000036">
    <property type="protein sequence ID" value="GEM40449.1"/>
    <property type="molecule type" value="Genomic_DNA"/>
</dbReference>
<reference evidence="1 2" key="1">
    <citation type="submission" date="2019-07" db="EMBL/GenBank/DDBJ databases">
        <title>Whole genome shotgun sequence of Nocardia ninae NBRC 108245.</title>
        <authorList>
            <person name="Hosoyama A."/>
            <person name="Uohara A."/>
            <person name="Ohji S."/>
            <person name="Ichikawa N."/>
        </authorList>
    </citation>
    <scope>NUCLEOTIDE SEQUENCE [LARGE SCALE GENOMIC DNA]</scope>
    <source>
        <strain evidence="1 2">NBRC 108245</strain>
    </source>
</reference>
<name>A0A511MIP7_9NOCA</name>
<dbReference type="RefSeq" id="WP_186818610.1">
    <property type="nucleotide sequence ID" value="NZ_BJXA01000036.1"/>
</dbReference>
<dbReference type="AlphaFoldDB" id="A0A511MIP7"/>
<evidence type="ECO:0008006" key="3">
    <source>
        <dbReference type="Google" id="ProtNLM"/>
    </source>
</evidence>
<gene>
    <name evidence="1" type="ORF">NN4_49680</name>
</gene>